<gene>
    <name evidence="5" type="ORF">RDWZM_004166</name>
</gene>
<dbReference type="PROSITE" id="PS50168">
    <property type="entry name" value="DED"/>
    <property type="match status" value="1"/>
</dbReference>
<dbReference type="InterPro" id="IPR032629">
    <property type="entry name" value="DCB_dom"/>
</dbReference>
<sequence>MSGDGKISSSEKRLLDDILQHYNLLANEAKKKYPHIKEACETGIIRVRNASSDRILSSIGFRASMNAESLQILEPFFMGCDTKVSKMVQISINAMQKLIIFECLDKVSCQNLLICLWNLMENGIEEVKILQTITLLITTNQLVTNGQLAKTISLCFRLHYTKNSTTNNTASATIRQMVTVVFERVQNEDKKQNINVDVKPELNSKLFDSVSNGDSCQFKPTNLNVFALDAFNFLQDLIQLINGEEPFWLTTGDNHQSIVGITKSFGLELLELIIDQFADIFHKHPEFSFLLKEKVCQLIIKLFSPNIKQRGSQFSFLSPLLPKQMNNSTYNSPTTTNSSLNGNHHQMSNSSAISTTPVQLAQTSFWPITVRLMRIVSVLIRNFFEVLVTESEIFLSFLVKSLEVDKPNWQRSIALESLYRMIQPKLISSLCKCYDMKPHSSKILRDIVNALCIYIQSQFQVVDSSTTASLLTSLVNNTNSGNPSQGFIANNVNNGGGAANQTGSAKNSTFPIFNLRGISISLLFIPSHKVHKYRTFYIEQLEKLEPPTAPEGHGLSTALACILEIVSALTKIIEQDLGQPIESQPLRNKNVTSDSYLSSLPQELLDLHESMLNSTFCGFTGTFSLLLDASTDEVITELILEQMRKLIFLYGLYKIKISRDSLIISMSKSSLPGSYYKIPALNPYNLDFDASFMPKPGNDSLTNSGSLSLSSLSHHSISNGVINLPNLLLQQNVSPQQNQFNSNPNNPTVPSNITSMDNPGNATNFQTDFSRQIIAVGTPMPTITSTASNNSSNSQGPVMLTSKNLQCMNAILAVSNCHGFVYDEQTWHIVFTTLQHLVWILGLKPNNLGVYCLGPQQQQQQQQQQHKSSTSVTNHSDYSSSNSNSSSNLNNSTSLITSAAMSDLPMLTSMLSRLFECTHHTTISENLSNIFVNTQFLNDESLVKLIKALISISNESLEVAYNNREPSLFAVVKLLETCLVNLSRINLIWNLVTLHLIEVSSHPYNKLREWGVDVLCNLVKSILARPIEEELEKVESDRTVTDQSYYSQSFYLSALQTLSQIKFVDIRQKQIECCLQLLQSNGENFTDCWPTLFAIIESECGLQNETLVRCAFQCYQFIISDLLPHIPPTYLVGCINTAVAFGSQLQELNVSLTAIGLIWNIADFLHSNQEKIQFSLDENVKNEQLQKTLKIDNLPFAEDLNSFQCLWISLFKCLSNLCTDARLSIRKSSGQTLFSTLSSHGLILDLIPWKTIFFYVLFPLMDCVRTLCSVASNERITHSENSINKPGVDGNSEYIIHYSRNTAFKQWCETQVLVLNGICRIICLKLDLFLQSSATQMNDNENMLINIWSMFFDFLYTSAISTNSEVSISALKSFNEVIHFLNEYQKNKVESTEEVSKSLNPIWKIVWKTWCNIGHNIGPNKIPMTNSDVIKMNGTVNDEIGENMESQSVPQTPTQVLQQLPSQTFLCLLTKPLLYLFPNIANTFTDSDFKSLSFVLQNAISTPFINDPSVYNYGPSDQMLTQLQLDVMNVLEKIQEQIMSNFSVLNHLLSLLFYQYLALSLYAVNIIPPHLNIFISSQFQHRFLPGELTSFNTASFYIFGERALKNAFNMYQSTYKEPTVIKCHILHSLIKAYKIPLCFKYSCPLQSTWKYTVNYFNKTLELGLPLARKHPNDFISIWADLALTFEGFLFPMNKPTTVQTLEEQQTDESLDVKVVEIIRDNIMVYAQQIPKEFLLQIVSILNRGSIHSPSITSPIESDGSRKLREDFARVCFQTLLQFSFFGPKGNPDLFIQPNKPSSPEHSIGIVNKLAVASILKRFNDVIVKYVEDEQLCPCPLPRHRLSEISFVLKALATLIISLKEAPSGSVEMSVWRQLIDLYPKIIDCTMSNSPQVNKSIREVLHEYAYLLKCPTPKAVNSNKSSTSSTSSSASSSSTSGESNNSTSTNGQTNSKMIKTAVPKLGSTNFVVG</sequence>
<organism evidence="5 6">
    <name type="scientific">Blomia tropicalis</name>
    <name type="common">Mite</name>
    <dbReference type="NCBI Taxonomy" id="40697"/>
    <lineage>
        <taxon>Eukaryota</taxon>
        <taxon>Metazoa</taxon>
        <taxon>Ecdysozoa</taxon>
        <taxon>Arthropoda</taxon>
        <taxon>Chelicerata</taxon>
        <taxon>Arachnida</taxon>
        <taxon>Acari</taxon>
        <taxon>Acariformes</taxon>
        <taxon>Sarcoptiformes</taxon>
        <taxon>Astigmata</taxon>
        <taxon>Glycyphagoidea</taxon>
        <taxon>Echimyopodidae</taxon>
        <taxon>Blomia</taxon>
    </lineage>
</organism>
<dbReference type="GO" id="GO:0015031">
    <property type="term" value="P:protein transport"/>
    <property type="evidence" value="ECO:0007669"/>
    <property type="project" value="UniProtKB-KW"/>
</dbReference>
<dbReference type="Proteomes" id="UP001142055">
    <property type="component" value="Chromosome 1"/>
</dbReference>
<dbReference type="InterPro" id="IPR001875">
    <property type="entry name" value="DED_dom"/>
</dbReference>
<dbReference type="InterPro" id="IPR015403">
    <property type="entry name" value="Mon2/Sec7/BIG1-like_HDS"/>
</dbReference>
<reference evidence="5" key="1">
    <citation type="submission" date="2022-12" db="EMBL/GenBank/DDBJ databases">
        <title>Genome assemblies of Blomia tropicalis.</title>
        <authorList>
            <person name="Cui Y."/>
        </authorList>
    </citation>
    <scope>NUCLEOTIDE SEQUENCE</scope>
    <source>
        <tissue evidence="5">Adult mites</tissue>
    </source>
</reference>
<feature type="region of interest" description="Disordered" evidence="3">
    <location>
        <begin position="735"/>
        <end position="762"/>
    </location>
</feature>
<feature type="domain" description="DED" evidence="4">
    <location>
        <begin position="1472"/>
        <end position="1563"/>
    </location>
</feature>
<proteinExistence type="predicted"/>
<dbReference type="Pfam" id="PF12783">
    <property type="entry name" value="Sec7-like_HUS"/>
    <property type="match status" value="2"/>
</dbReference>
<name>A0A9Q0RT93_BLOTA</name>
<dbReference type="GO" id="GO:0042981">
    <property type="term" value="P:regulation of apoptotic process"/>
    <property type="evidence" value="ECO:0007669"/>
    <property type="project" value="InterPro"/>
</dbReference>
<comment type="caution">
    <text evidence="5">The sequence shown here is derived from an EMBL/GenBank/DDBJ whole genome shotgun (WGS) entry which is preliminary data.</text>
</comment>
<feature type="compositionally biased region" description="Low complexity" evidence="3">
    <location>
        <begin position="331"/>
        <end position="343"/>
    </location>
</feature>
<keyword evidence="2" id="KW-0653">Protein transport</keyword>
<dbReference type="EMBL" id="JAPWDV010000001">
    <property type="protein sequence ID" value="KAJ6225621.1"/>
    <property type="molecule type" value="Genomic_DNA"/>
</dbReference>
<dbReference type="InterPro" id="IPR032817">
    <property type="entry name" value="Mon2_C"/>
</dbReference>
<keyword evidence="6" id="KW-1185">Reference proteome</keyword>
<accession>A0A9Q0RT93</accession>
<protein>
    <recommendedName>
        <fullName evidence="4">DED domain-containing protein</fullName>
    </recommendedName>
</protein>
<feature type="region of interest" description="Disordered" evidence="3">
    <location>
        <begin position="1914"/>
        <end position="1954"/>
    </location>
</feature>
<evidence type="ECO:0000256" key="1">
    <source>
        <dbReference type="ARBA" id="ARBA00022448"/>
    </source>
</evidence>
<dbReference type="Pfam" id="PF16206">
    <property type="entry name" value="Mon2_C"/>
    <property type="match status" value="1"/>
</dbReference>
<dbReference type="Pfam" id="PF09324">
    <property type="entry name" value="Sec7-like_HDS"/>
    <property type="match status" value="1"/>
</dbReference>
<evidence type="ECO:0000256" key="2">
    <source>
        <dbReference type="ARBA" id="ARBA00022927"/>
    </source>
</evidence>
<dbReference type="InterPro" id="IPR032691">
    <property type="entry name" value="Mon2/Sec7/BIG1-like_HUS"/>
</dbReference>
<feature type="region of interest" description="Disordered" evidence="3">
    <location>
        <begin position="859"/>
        <end position="890"/>
    </location>
</feature>
<dbReference type="OMA" id="SKRMWED"/>
<dbReference type="InterPro" id="IPR016024">
    <property type="entry name" value="ARM-type_fold"/>
</dbReference>
<dbReference type="SUPFAM" id="SSF48371">
    <property type="entry name" value="ARM repeat"/>
    <property type="match status" value="2"/>
</dbReference>
<evidence type="ECO:0000313" key="5">
    <source>
        <dbReference type="EMBL" id="KAJ6225621.1"/>
    </source>
</evidence>
<feature type="region of interest" description="Disordered" evidence="3">
    <location>
        <begin position="331"/>
        <end position="350"/>
    </location>
</feature>
<keyword evidence="1" id="KW-0813">Transport</keyword>
<evidence type="ECO:0000313" key="6">
    <source>
        <dbReference type="Proteomes" id="UP001142055"/>
    </source>
</evidence>
<evidence type="ECO:0000256" key="3">
    <source>
        <dbReference type="SAM" id="MobiDB-lite"/>
    </source>
</evidence>
<dbReference type="Pfam" id="PF16213">
    <property type="entry name" value="DCB"/>
    <property type="match status" value="1"/>
</dbReference>
<feature type="compositionally biased region" description="Low complexity" evidence="3">
    <location>
        <begin position="735"/>
        <end position="755"/>
    </location>
</feature>
<feature type="compositionally biased region" description="Low complexity" evidence="3">
    <location>
        <begin position="1916"/>
        <end position="1950"/>
    </location>
</feature>
<evidence type="ECO:0000259" key="4">
    <source>
        <dbReference type="PROSITE" id="PS50168"/>
    </source>
</evidence>